<gene>
    <name evidence="2" type="ORF">AFUS01_LOCUS35280</name>
</gene>
<reference evidence="2" key="1">
    <citation type="submission" date="2021-06" db="EMBL/GenBank/DDBJ databases">
        <authorList>
            <person name="Hodson N. C."/>
            <person name="Mongue J. A."/>
            <person name="Jaron S. K."/>
        </authorList>
    </citation>
    <scope>NUCLEOTIDE SEQUENCE</scope>
</reference>
<dbReference type="AlphaFoldDB" id="A0A8J2L2V7"/>
<feature type="non-terminal residue" evidence="2">
    <location>
        <position position="1"/>
    </location>
</feature>
<evidence type="ECO:0000313" key="2">
    <source>
        <dbReference type="EMBL" id="CAG7825156.1"/>
    </source>
</evidence>
<accession>A0A8J2L2V7</accession>
<organism evidence="2 3">
    <name type="scientific">Allacma fusca</name>
    <dbReference type="NCBI Taxonomy" id="39272"/>
    <lineage>
        <taxon>Eukaryota</taxon>
        <taxon>Metazoa</taxon>
        <taxon>Ecdysozoa</taxon>
        <taxon>Arthropoda</taxon>
        <taxon>Hexapoda</taxon>
        <taxon>Collembola</taxon>
        <taxon>Symphypleona</taxon>
        <taxon>Sminthuridae</taxon>
        <taxon>Allacma</taxon>
    </lineage>
</organism>
<evidence type="ECO:0000256" key="1">
    <source>
        <dbReference type="SAM" id="Coils"/>
    </source>
</evidence>
<evidence type="ECO:0000313" key="3">
    <source>
        <dbReference type="Proteomes" id="UP000708208"/>
    </source>
</evidence>
<keyword evidence="1" id="KW-0175">Coiled coil</keyword>
<name>A0A8J2L2V7_9HEXA</name>
<feature type="coiled-coil region" evidence="1">
    <location>
        <begin position="67"/>
        <end position="101"/>
    </location>
</feature>
<protein>
    <submittedName>
        <fullName evidence="2">Uncharacterized protein</fullName>
    </submittedName>
</protein>
<sequence length="111" mass="12567">MECTHARTRFYKSSTYLSTNRTTASSLGPALWMLLIRPHLSTLNAIQSLNRTINNNQDAIRSLVSQNDILLTNNTNLQRDVQELESQVQKLNSANVELNDRISTLASTLRH</sequence>
<proteinExistence type="predicted"/>
<dbReference type="Proteomes" id="UP000708208">
    <property type="component" value="Unassembled WGS sequence"/>
</dbReference>
<comment type="caution">
    <text evidence="2">The sequence shown here is derived from an EMBL/GenBank/DDBJ whole genome shotgun (WGS) entry which is preliminary data.</text>
</comment>
<dbReference type="EMBL" id="CAJVCH010535217">
    <property type="protein sequence ID" value="CAG7825156.1"/>
    <property type="molecule type" value="Genomic_DNA"/>
</dbReference>
<keyword evidence="3" id="KW-1185">Reference proteome</keyword>